<keyword evidence="4" id="KW-1185">Reference proteome</keyword>
<dbReference type="HOGENOM" id="CLU_1615371_0_0_2"/>
<dbReference type="RefSeq" id="WP_014289698.1">
    <property type="nucleotide sequence ID" value="NC_016645.1"/>
</dbReference>
<proteinExistence type="predicted"/>
<dbReference type="eggNOG" id="arCOG09804">
    <property type="taxonomic scope" value="Archaea"/>
</dbReference>
<evidence type="ECO:0000256" key="1">
    <source>
        <dbReference type="SAM" id="Coils"/>
    </source>
</evidence>
<protein>
    <submittedName>
        <fullName evidence="3">Uncharacterized protein</fullName>
    </submittedName>
</protein>
<keyword evidence="2" id="KW-0472">Membrane</keyword>
<name>G7VCR8_9CREN</name>
<reference evidence="3 4" key="1">
    <citation type="journal article" date="2012" name="J. Bacteriol.">
        <title>Complete genome sequence of strain 1860, a crenarchaeon of the genus pyrobaculum able to grow with various electron acceptors.</title>
        <authorList>
            <person name="Mardanov A.V."/>
            <person name="Gumerov V.M."/>
            <person name="Slobodkina G.B."/>
            <person name="Beletsky A.V."/>
            <person name="Bonch-Osmolovskaya E.A."/>
            <person name="Ravin N.V."/>
            <person name="Skryabin K.G."/>
        </authorList>
    </citation>
    <scope>NUCLEOTIDE SEQUENCE [LARGE SCALE GENOMIC DNA]</scope>
    <source>
        <strain evidence="3 4">1860</strain>
    </source>
</reference>
<evidence type="ECO:0000313" key="3">
    <source>
        <dbReference type="EMBL" id="AET33873.1"/>
    </source>
</evidence>
<keyword evidence="2" id="KW-1133">Transmembrane helix</keyword>
<dbReference type="BioCyc" id="PSP1104324:GJSN-2433-MONOMER"/>
<dbReference type="STRING" id="1104324.P186_2487"/>
<dbReference type="Proteomes" id="UP000005867">
    <property type="component" value="Chromosome"/>
</dbReference>
<feature type="transmembrane region" description="Helical" evidence="2">
    <location>
        <begin position="45"/>
        <end position="61"/>
    </location>
</feature>
<gene>
    <name evidence="3" type="ORF">P186_2487</name>
</gene>
<evidence type="ECO:0000313" key="4">
    <source>
        <dbReference type="Proteomes" id="UP000005867"/>
    </source>
</evidence>
<evidence type="ECO:0000256" key="2">
    <source>
        <dbReference type="SAM" id="Phobius"/>
    </source>
</evidence>
<dbReference type="EMBL" id="CP003098">
    <property type="protein sequence ID" value="AET33873.1"/>
    <property type="molecule type" value="Genomic_DNA"/>
</dbReference>
<keyword evidence="2" id="KW-0812">Transmembrane</keyword>
<feature type="transmembrane region" description="Helical" evidence="2">
    <location>
        <begin position="94"/>
        <end position="115"/>
    </location>
</feature>
<feature type="transmembrane region" description="Helical" evidence="2">
    <location>
        <begin position="121"/>
        <end position="139"/>
    </location>
</feature>
<feature type="coiled-coil region" evidence="1">
    <location>
        <begin position="135"/>
        <end position="162"/>
    </location>
</feature>
<organism evidence="3 4">
    <name type="scientific">Pyrobaculum ferrireducens</name>
    <dbReference type="NCBI Taxonomy" id="1104324"/>
    <lineage>
        <taxon>Archaea</taxon>
        <taxon>Thermoproteota</taxon>
        <taxon>Thermoprotei</taxon>
        <taxon>Thermoproteales</taxon>
        <taxon>Thermoproteaceae</taxon>
        <taxon>Pyrobaculum</taxon>
    </lineage>
</organism>
<dbReference type="AlphaFoldDB" id="G7VCR8"/>
<dbReference type="KEGG" id="pyr:P186_2487"/>
<sequence length="164" mass="18304">MRFRKRLLSCVELQWARRLYGAYAVVLYALYVAEAAGVLKGVADKVLGMWFLPALVAAAIARRKLLKIVGEEEAALALMELVSRNPYFCTAAELTVKAIALFGASLSAAVAAGLWFRNEMFGIVLSLTLFALLYSRAAGRELKRLREELELVEKMRKAYEEVKL</sequence>
<feature type="transmembrane region" description="Helical" evidence="2">
    <location>
        <begin position="20"/>
        <end position="39"/>
    </location>
</feature>
<keyword evidence="1" id="KW-0175">Coiled coil</keyword>
<dbReference type="GeneID" id="11594089"/>
<accession>G7VCR8</accession>